<feature type="transmembrane region" description="Helical" evidence="1">
    <location>
        <begin position="12"/>
        <end position="30"/>
    </location>
</feature>
<reference evidence="3" key="2">
    <citation type="submission" date="2021-04" db="EMBL/GenBank/DDBJ databases">
        <authorList>
            <person name="Gilroy R."/>
        </authorList>
    </citation>
    <scope>NUCLEOTIDE SEQUENCE</scope>
    <source>
        <strain evidence="3">ChiHecec3B27-8219</strain>
    </source>
</reference>
<feature type="transmembrane region" description="Helical" evidence="1">
    <location>
        <begin position="36"/>
        <end position="55"/>
    </location>
</feature>
<dbReference type="EMBL" id="DXBE01000024">
    <property type="protein sequence ID" value="HIZ68808.1"/>
    <property type="molecule type" value="Genomic_DNA"/>
</dbReference>
<evidence type="ECO:0000313" key="4">
    <source>
        <dbReference type="Proteomes" id="UP000824055"/>
    </source>
</evidence>
<reference evidence="3" key="1">
    <citation type="journal article" date="2021" name="PeerJ">
        <title>Extensive microbial diversity within the chicken gut microbiome revealed by metagenomics and culture.</title>
        <authorList>
            <person name="Gilroy R."/>
            <person name="Ravi A."/>
            <person name="Getino M."/>
            <person name="Pursley I."/>
            <person name="Horton D.L."/>
            <person name="Alikhan N.F."/>
            <person name="Baker D."/>
            <person name="Gharbi K."/>
            <person name="Hall N."/>
            <person name="Watson M."/>
            <person name="Adriaenssens E.M."/>
            <person name="Foster-Nyarko E."/>
            <person name="Jarju S."/>
            <person name="Secka A."/>
            <person name="Antonio M."/>
            <person name="Oren A."/>
            <person name="Chaudhuri R.R."/>
            <person name="La Ragione R."/>
            <person name="Hildebrand F."/>
            <person name="Pallen M.J."/>
        </authorList>
    </citation>
    <scope>NUCLEOTIDE SEQUENCE</scope>
    <source>
        <strain evidence="3">ChiHecec3B27-8219</strain>
    </source>
</reference>
<dbReference type="Pfam" id="PF06713">
    <property type="entry name" value="bPH_4"/>
    <property type="match status" value="1"/>
</dbReference>
<evidence type="ECO:0000313" key="3">
    <source>
        <dbReference type="EMBL" id="HIZ68808.1"/>
    </source>
</evidence>
<keyword evidence="1" id="KW-1133">Transmembrane helix</keyword>
<sequence length="142" mass="16552">MEKRADRTFHKRVTVAAWCGIVIFACLAFYFFLTKIAILGLLVSIIVVGMVERSIHTTYLFHRVKPIDMEEEMEFLTIDSGRFSGKKHIAIKDIRQVTQMKTAFGIDHYLLLECRNGKLESVQPVNEEGFLKELKRRKHEYT</sequence>
<dbReference type="AlphaFoldDB" id="A0A9D2FXK3"/>
<name>A0A9D2FXK3_9BACT</name>
<comment type="caution">
    <text evidence="3">The sequence shown here is derived from an EMBL/GenBank/DDBJ whole genome shotgun (WGS) entry which is preliminary data.</text>
</comment>
<feature type="domain" description="Uncharacterized protein YyaB-like PH" evidence="2">
    <location>
        <begin position="74"/>
        <end position="137"/>
    </location>
</feature>
<protein>
    <submittedName>
        <fullName evidence="3">PH domain-containing protein</fullName>
    </submittedName>
</protein>
<proteinExistence type="predicted"/>
<dbReference type="PROSITE" id="PS51257">
    <property type="entry name" value="PROKAR_LIPOPROTEIN"/>
    <property type="match status" value="1"/>
</dbReference>
<gene>
    <name evidence="3" type="ORF">H9966_02840</name>
</gene>
<dbReference type="Proteomes" id="UP000824055">
    <property type="component" value="Unassembled WGS sequence"/>
</dbReference>
<organism evidence="3 4">
    <name type="scientific">Candidatus Prevotella avicola</name>
    <dbReference type="NCBI Taxonomy" id="2838738"/>
    <lineage>
        <taxon>Bacteria</taxon>
        <taxon>Pseudomonadati</taxon>
        <taxon>Bacteroidota</taxon>
        <taxon>Bacteroidia</taxon>
        <taxon>Bacteroidales</taxon>
        <taxon>Prevotellaceae</taxon>
        <taxon>Prevotella</taxon>
    </lineage>
</organism>
<evidence type="ECO:0000259" key="2">
    <source>
        <dbReference type="Pfam" id="PF06713"/>
    </source>
</evidence>
<accession>A0A9D2FXK3</accession>
<keyword evidence="1" id="KW-0472">Membrane</keyword>
<dbReference type="GO" id="GO:0030153">
    <property type="term" value="P:bacteriocin immunity"/>
    <property type="evidence" value="ECO:0007669"/>
    <property type="project" value="InterPro"/>
</dbReference>
<dbReference type="InterPro" id="IPR009589">
    <property type="entry name" value="PH_YyaB-like"/>
</dbReference>
<keyword evidence="1" id="KW-0812">Transmembrane</keyword>
<evidence type="ECO:0000256" key="1">
    <source>
        <dbReference type="SAM" id="Phobius"/>
    </source>
</evidence>